<accession>A0AAU6WGQ8</accession>
<sequence length="75" mass="8179">MTAETILLFAVRRMFWVHMPVVGLLLLVSWLSAQWPTGVSALAALVAFAWVVLALGDWITAELRADRLAPSDTAA</sequence>
<keyword evidence="1" id="KW-0812">Transmembrane</keyword>
<keyword evidence="1" id="KW-1133">Transmembrane helix</keyword>
<feature type="transmembrane region" description="Helical" evidence="1">
    <location>
        <begin position="15"/>
        <end position="33"/>
    </location>
</feature>
<dbReference type="AlphaFoldDB" id="A0AAU6WGQ8"/>
<dbReference type="KEGG" id="gey:QMQ05_05650"/>
<feature type="transmembrane region" description="Helical" evidence="1">
    <location>
        <begin position="39"/>
        <end position="59"/>
    </location>
</feature>
<organism evidence="2 3">
    <name type="scientific">Glutamicibacter ectropisis</name>
    <dbReference type="NCBI Taxonomy" id="3046593"/>
    <lineage>
        <taxon>Bacteria</taxon>
        <taxon>Bacillati</taxon>
        <taxon>Actinomycetota</taxon>
        <taxon>Actinomycetes</taxon>
        <taxon>Micrococcales</taxon>
        <taxon>Micrococcaceae</taxon>
        <taxon>Glutamicibacter</taxon>
    </lineage>
</organism>
<proteinExistence type="predicted"/>
<keyword evidence="3" id="KW-1185">Reference proteome</keyword>
<dbReference type="EMBL" id="CP125942">
    <property type="protein sequence ID" value="XAO47007.1"/>
    <property type="molecule type" value="Genomic_DNA"/>
</dbReference>
<evidence type="ECO:0000313" key="3">
    <source>
        <dbReference type="Proteomes" id="UP001486888"/>
    </source>
</evidence>
<name>A0AAU6WGQ8_9MICC</name>
<reference evidence="2 3" key="1">
    <citation type="submission" date="2023-05" db="EMBL/GenBank/DDBJ databases">
        <title>Glutamicibacter sp. B1, complete genome.</title>
        <authorList>
            <person name="Long Y.H."/>
            <person name="Fang T."/>
            <person name="Li X.Y."/>
        </authorList>
    </citation>
    <scope>NUCLEOTIDE SEQUENCE [LARGE SCALE GENOMIC DNA]</scope>
    <source>
        <strain evidence="2 3">B1</strain>
    </source>
</reference>
<protein>
    <submittedName>
        <fullName evidence="2">Uncharacterized protein</fullName>
    </submittedName>
</protein>
<gene>
    <name evidence="2" type="ORF">QMQ05_05650</name>
</gene>
<evidence type="ECO:0000256" key="1">
    <source>
        <dbReference type="SAM" id="Phobius"/>
    </source>
</evidence>
<dbReference type="RefSeq" id="WP_345473709.1">
    <property type="nucleotide sequence ID" value="NZ_CP125942.1"/>
</dbReference>
<dbReference type="Proteomes" id="UP001486888">
    <property type="component" value="Chromosome"/>
</dbReference>
<evidence type="ECO:0000313" key="2">
    <source>
        <dbReference type="EMBL" id="XAO47007.1"/>
    </source>
</evidence>
<keyword evidence="1" id="KW-0472">Membrane</keyword>